<dbReference type="AlphaFoldDB" id="A0A098SDP1"/>
<accession>A0A098SDP1</accession>
<organism evidence="1 2">
    <name type="scientific">Phaeodactylibacter xiamenensis</name>
    <dbReference type="NCBI Taxonomy" id="1524460"/>
    <lineage>
        <taxon>Bacteria</taxon>
        <taxon>Pseudomonadati</taxon>
        <taxon>Bacteroidota</taxon>
        <taxon>Saprospiria</taxon>
        <taxon>Saprospirales</taxon>
        <taxon>Haliscomenobacteraceae</taxon>
        <taxon>Phaeodactylibacter</taxon>
    </lineage>
</organism>
<keyword evidence="2" id="KW-1185">Reference proteome</keyword>
<name>A0A098SDP1_9BACT</name>
<reference evidence="1 2" key="1">
    <citation type="journal article" date="2014" name="Int. J. Syst. Evol. Microbiol.">
        <title>Phaeodactylibacter xiamenensis gen. nov., sp. nov., a member of the family Saprospiraceae isolated from the marine alga Phaeodactylum tricornutum.</title>
        <authorList>
            <person name="Chen Z.Jr."/>
            <person name="Lei X."/>
            <person name="Lai Q."/>
            <person name="Li Y."/>
            <person name="Zhang B."/>
            <person name="Zhang J."/>
            <person name="Zhang H."/>
            <person name="Yang L."/>
            <person name="Zheng W."/>
            <person name="Tian Y."/>
            <person name="Yu Z."/>
            <person name="Xu H.Jr."/>
            <person name="Zheng T."/>
        </authorList>
    </citation>
    <scope>NUCLEOTIDE SEQUENCE [LARGE SCALE GENOMIC DNA]</scope>
    <source>
        <strain evidence="1 2">KD52</strain>
    </source>
</reference>
<dbReference type="Gene3D" id="2.60.120.380">
    <property type="match status" value="1"/>
</dbReference>
<dbReference type="NCBIfam" id="NF038127">
    <property type="entry name" value="FDP_fam"/>
    <property type="match status" value="1"/>
</dbReference>
<evidence type="ECO:0008006" key="3">
    <source>
        <dbReference type="Google" id="ProtNLM"/>
    </source>
</evidence>
<protein>
    <recommendedName>
        <fullName evidence="3">Peptidase C-terminal archaeal/bacterial domain-containing protein</fullName>
    </recommendedName>
</protein>
<dbReference type="STRING" id="1524460.IX84_01625"/>
<dbReference type="EMBL" id="JPOS01000003">
    <property type="protein sequence ID" value="KGE89753.1"/>
    <property type="molecule type" value="Genomic_DNA"/>
</dbReference>
<proteinExistence type="predicted"/>
<evidence type="ECO:0000313" key="2">
    <source>
        <dbReference type="Proteomes" id="UP000029736"/>
    </source>
</evidence>
<evidence type="ECO:0000313" key="1">
    <source>
        <dbReference type="EMBL" id="KGE89753.1"/>
    </source>
</evidence>
<comment type="caution">
    <text evidence="1">The sequence shown here is derived from an EMBL/GenBank/DDBJ whole genome shotgun (WGS) entry which is preliminary data.</text>
</comment>
<gene>
    <name evidence="1" type="ORF">IX84_01625</name>
</gene>
<sequence length="92" mass="10059">MQAGNTYRFETCGDSDFDTQITIFNETGTTALAFNDDFCGLQSSVEFTPITTGTYLVQVNEFDCASNSTCMTLRATLLSADCNENEVVVENV</sequence>
<dbReference type="Proteomes" id="UP000029736">
    <property type="component" value="Unassembled WGS sequence"/>
</dbReference>